<dbReference type="PANTHER" id="PTHR48066:SF1">
    <property type="entry name" value="CARNOSINE SYNTHASE 1"/>
    <property type="match status" value="1"/>
</dbReference>
<dbReference type="Proteomes" id="UP001634394">
    <property type="component" value="Unassembled WGS sequence"/>
</dbReference>
<dbReference type="Pfam" id="PF18130">
    <property type="entry name" value="ATPgrasp_N"/>
    <property type="match status" value="1"/>
</dbReference>
<feature type="domain" description="ATP-grasp" evidence="2">
    <location>
        <begin position="699"/>
        <end position="897"/>
    </location>
</feature>
<evidence type="ECO:0000313" key="4">
    <source>
        <dbReference type="Proteomes" id="UP001634394"/>
    </source>
</evidence>
<gene>
    <name evidence="3" type="ORF">ACJMK2_014580</name>
</gene>
<dbReference type="PROSITE" id="PS50975">
    <property type="entry name" value="ATP_GRASP"/>
    <property type="match status" value="1"/>
</dbReference>
<keyword evidence="1" id="KW-0067">ATP-binding</keyword>
<dbReference type="PANTHER" id="PTHR48066">
    <property type="entry name" value="CARNOSINE SYNTHASE 1"/>
    <property type="match status" value="1"/>
</dbReference>
<dbReference type="InterPro" id="IPR041472">
    <property type="entry name" value="BL00235/CARNS1_N"/>
</dbReference>
<protein>
    <recommendedName>
        <fullName evidence="2">ATP-grasp domain-containing protein</fullName>
    </recommendedName>
</protein>
<dbReference type="InterPro" id="IPR011761">
    <property type="entry name" value="ATP-grasp"/>
</dbReference>
<dbReference type="InterPro" id="IPR031046">
    <property type="entry name" value="CARNS1"/>
</dbReference>
<sequence length="1007" mass="113558">MDVHIAEINYEWPPEPMGGVEMEIEHGTYLPESKPFPIYQRLVSIEAAGCEMNLDPEEEEPTEEEYQSEDEEQLINTIRITTIPEEYSTWTGSYKEWSTKINLGPFRDGIPIPPEDDHIMDYYESLQYTLYETGYPETVDRTSQPSFAPKDAVSICILSSPVECMAILMEGGRRCPGNMLLILSTTWLSKKKSEIKEGLYSLYVHKAIAFGVAGQTFLETYSPPRRVTYFINFFTKACTNGQRHDGKLVEADLDCPASSSLKLSRLTDDKLWTRSIMSRVGLAFPETTAFVYDSDMVYPNQEPYIRIVHIDEKKTNLEEIVSIEVGKFLERCVHNEVKMIVVKPSGVMWHGSSGVTFHWTDDRDGIVKVVLELCALIYQGDAVLVETFIETIRPDKTVKVPRWSCTEDCAVRLRSTVCRGHDDTAVTTNVNCGVSFVGEPVNGDNTICQPLRTTLIAYGVTDDDEIDKFEKDVRAKSAAVLESIMSHESDLSTTERGGFLAQTDVIGIDFVITRRNGVLTPVGIEVNSHDCTINCQIFENLYPKMAGTSVGPLVETMITRSQKFFMVGKRVLVVGAGGYSKHFIWPAAQEIGIKVVLIESNPNHFAKDEVSEFIHFDFSDHTQDDQHATKIYKLIKKNKIKLDGCLTFWEDCVPLAAKLCHLLHLPGSTEKGALNAKNKSDTLAVVRKRTADIPHWPRTYLYTSWFSPLRSQADIENVQKARKFPLIMKLEYGSSAVGVTLVRSPDEMEEKYKEIRAAVQEPNDYFGIGLGHGNTLMVMEYLVGTEHDVDLILHERKLVAAFVSDNGPTRGKTFTETAACMPSSLSYDKQRQLTVAAYQCCTELGLKNGVFNVEFKMEPTGPKLVEVNGRMGGFYLRDWIKKIYGIDLLLSAFEVACGFKPYVPDRIPKGQMMGIMCIPSLHNHLLENPDYISRRLELEAAGKIHFNLFDQHAEVGPGGFEEPFANVAVMEQDLPTARQKLMEVVKELNIDHPDYDAERFLSDFWRI</sequence>
<evidence type="ECO:0000259" key="2">
    <source>
        <dbReference type="PROSITE" id="PS50975"/>
    </source>
</evidence>
<dbReference type="Gene3D" id="3.30.470.20">
    <property type="entry name" value="ATP-grasp fold, B domain"/>
    <property type="match status" value="1"/>
</dbReference>
<dbReference type="Pfam" id="PF13535">
    <property type="entry name" value="ATP-grasp_4"/>
    <property type="match status" value="1"/>
</dbReference>
<accession>A0ABD3V163</accession>
<reference evidence="3 4" key="1">
    <citation type="submission" date="2024-11" db="EMBL/GenBank/DDBJ databases">
        <title>Chromosome-level genome assembly of the freshwater bivalve Anodonta woodiana.</title>
        <authorList>
            <person name="Chen X."/>
        </authorList>
    </citation>
    <scope>NUCLEOTIDE SEQUENCE [LARGE SCALE GENOMIC DNA]</scope>
    <source>
        <strain evidence="3">MN2024</strain>
        <tissue evidence="3">Gills</tissue>
    </source>
</reference>
<dbReference type="GO" id="GO:0005524">
    <property type="term" value="F:ATP binding"/>
    <property type="evidence" value="ECO:0007669"/>
    <property type="project" value="UniProtKB-UniRule"/>
</dbReference>
<evidence type="ECO:0000313" key="3">
    <source>
        <dbReference type="EMBL" id="KAL3855369.1"/>
    </source>
</evidence>
<dbReference type="EMBL" id="JBJQND010000014">
    <property type="protein sequence ID" value="KAL3855369.1"/>
    <property type="molecule type" value="Genomic_DNA"/>
</dbReference>
<organism evidence="3 4">
    <name type="scientific">Sinanodonta woodiana</name>
    <name type="common">Chinese pond mussel</name>
    <name type="synonym">Anodonta woodiana</name>
    <dbReference type="NCBI Taxonomy" id="1069815"/>
    <lineage>
        <taxon>Eukaryota</taxon>
        <taxon>Metazoa</taxon>
        <taxon>Spiralia</taxon>
        <taxon>Lophotrochozoa</taxon>
        <taxon>Mollusca</taxon>
        <taxon>Bivalvia</taxon>
        <taxon>Autobranchia</taxon>
        <taxon>Heteroconchia</taxon>
        <taxon>Palaeoheterodonta</taxon>
        <taxon>Unionida</taxon>
        <taxon>Unionoidea</taxon>
        <taxon>Unionidae</taxon>
        <taxon>Unioninae</taxon>
        <taxon>Sinanodonta</taxon>
    </lineage>
</organism>
<comment type="caution">
    <text evidence="3">The sequence shown here is derived from an EMBL/GenBank/DDBJ whole genome shotgun (WGS) entry which is preliminary data.</text>
</comment>
<name>A0ABD3V163_SINWO</name>
<proteinExistence type="predicted"/>
<dbReference type="SUPFAM" id="SSF56059">
    <property type="entry name" value="Glutathione synthetase ATP-binding domain-like"/>
    <property type="match status" value="1"/>
</dbReference>
<keyword evidence="4" id="KW-1185">Reference proteome</keyword>
<dbReference type="Gene3D" id="3.40.50.20">
    <property type="match status" value="1"/>
</dbReference>
<keyword evidence="1" id="KW-0547">Nucleotide-binding</keyword>
<evidence type="ECO:0000256" key="1">
    <source>
        <dbReference type="PROSITE-ProRule" id="PRU00409"/>
    </source>
</evidence>
<dbReference type="AlphaFoldDB" id="A0ABD3V163"/>